<evidence type="ECO:0000256" key="5">
    <source>
        <dbReference type="ARBA" id="ARBA00023163"/>
    </source>
</evidence>
<dbReference type="InterPro" id="IPR000838">
    <property type="entry name" value="RNA_pol_sigma70_ECF_CS"/>
</dbReference>
<feature type="domain" description="RNA polymerase sigma-70 region 4" evidence="8">
    <location>
        <begin position="130"/>
        <end position="179"/>
    </location>
</feature>
<dbReference type="PANTHER" id="PTHR43133">
    <property type="entry name" value="RNA POLYMERASE ECF-TYPE SIGMA FACTO"/>
    <property type="match status" value="1"/>
</dbReference>
<dbReference type="InterPro" id="IPR007630">
    <property type="entry name" value="RNA_pol_sigma70_r4"/>
</dbReference>
<evidence type="ECO:0000313" key="9">
    <source>
        <dbReference type="EMBL" id="MCT2583676.1"/>
    </source>
</evidence>
<gene>
    <name evidence="9" type="ORF">JT362_11160</name>
</gene>
<evidence type="ECO:0000256" key="2">
    <source>
        <dbReference type="ARBA" id="ARBA00023015"/>
    </source>
</evidence>
<sequence length="185" mass="20616">MCAVSRRSRLELAGAEDASGDRSEALVRMLYREFGGALFGHVLHLTGNDRQWAEDVVQETLVRAWRNADRLDREPGMLRAWLYTVARRIVIDGRRSHSARPKEVDPAPLEAMPIPDGSEKSLSAMVVADALQGLSPEHREALAETYLRDRTVNEAAAVLGVPPGTVKSRVYYALRALRQQLRDGE</sequence>
<dbReference type="PROSITE" id="PS01063">
    <property type="entry name" value="SIGMA70_ECF"/>
    <property type="match status" value="1"/>
</dbReference>
<keyword evidence="3 6" id="KW-0731">Sigma factor</keyword>
<reference evidence="9 10" key="1">
    <citation type="submission" date="2021-02" db="EMBL/GenBank/DDBJ databases">
        <title>Actinophytocola xerophila sp. nov., isolated from soil of cotton cropping field.</title>
        <authorList>
            <person name="Huang R."/>
            <person name="Chen X."/>
            <person name="Ge X."/>
            <person name="Liu W."/>
        </authorList>
    </citation>
    <scope>NUCLEOTIDE SEQUENCE [LARGE SCALE GENOMIC DNA]</scope>
    <source>
        <strain evidence="9 10">S1-96</strain>
    </source>
</reference>
<dbReference type="SUPFAM" id="SSF88659">
    <property type="entry name" value="Sigma3 and sigma4 domains of RNA polymerase sigma factors"/>
    <property type="match status" value="1"/>
</dbReference>
<dbReference type="Gene3D" id="1.10.10.10">
    <property type="entry name" value="Winged helix-like DNA-binding domain superfamily/Winged helix DNA-binding domain"/>
    <property type="match status" value="1"/>
</dbReference>
<proteinExistence type="inferred from homology"/>
<dbReference type="InterPro" id="IPR007627">
    <property type="entry name" value="RNA_pol_sigma70_r2"/>
</dbReference>
<dbReference type="Pfam" id="PF04545">
    <property type="entry name" value="Sigma70_r4"/>
    <property type="match status" value="1"/>
</dbReference>
<dbReference type="InterPro" id="IPR036388">
    <property type="entry name" value="WH-like_DNA-bd_sf"/>
</dbReference>
<comment type="caution">
    <text evidence="9">The sequence shown here is derived from an EMBL/GenBank/DDBJ whole genome shotgun (WGS) entry which is preliminary data.</text>
</comment>
<dbReference type="SUPFAM" id="SSF88946">
    <property type="entry name" value="Sigma2 domain of RNA polymerase sigma factors"/>
    <property type="match status" value="1"/>
</dbReference>
<evidence type="ECO:0000256" key="1">
    <source>
        <dbReference type="ARBA" id="ARBA00010641"/>
    </source>
</evidence>
<evidence type="ECO:0000256" key="3">
    <source>
        <dbReference type="ARBA" id="ARBA00023082"/>
    </source>
</evidence>
<dbReference type="Pfam" id="PF04542">
    <property type="entry name" value="Sigma70_r2"/>
    <property type="match status" value="1"/>
</dbReference>
<dbReference type="NCBIfam" id="NF007227">
    <property type="entry name" value="PRK09645.1"/>
    <property type="match status" value="1"/>
</dbReference>
<dbReference type="PANTHER" id="PTHR43133:SF52">
    <property type="entry name" value="ECF RNA POLYMERASE SIGMA FACTOR SIGL"/>
    <property type="match status" value="1"/>
</dbReference>
<comment type="similarity">
    <text evidence="1 6">Belongs to the sigma-70 factor family. ECF subfamily.</text>
</comment>
<evidence type="ECO:0000259" key="8">
    <source>
        <dbReference type="Pfam" id="PF04545"/>
    </source>
</evidence>
<dbReference type="InterPro" id="IPR013325">
    <property type="entry name" value="RNA_pol_sigma_r2"/>
</dbReference>
<dbReference type="InterPro" id="IPR014284">
    <property type="entry name" value="RNA_pol_sigma-70_dom"/>
</dbReference>
<dbReference type="EMBL" id="JAFFZE010000010">
    <property type="protein sequence ID" value="MCT2583676.1"/>
    <property type="molecule type" value="Genomic_DNA"/>
</dbReference>
<dbReference type="Proteomes" id="UP001156441">
    <property type="component" value="Unassembled WGS sequence"/>
</dbReference>
<evidence type="ECO:0000313" key="10">
    <source>
        <dbReference type="Proteomes" id="UP001156441"/>
    </source>
</evidence>
<accession>A0ABT2J7I5</accession>
<feature type="domain" description="RNA polymerase sigma-70 region 2" evidence="7">
    <location>
        <begin position="30"/>
        <end position="98"/>
    </location>
</feature>
<dbReference type="Gene3D" id="1.10.1740.10">
    <property type="match status" value="1"/>
</dbReference>
<dbReference type="InterPro" id="IPR013324">
    <property type="entry name" value="RNA_pol_sigma_r3/r4-like"/>
</dbReference>
<protein>
    <recommendedName>
        <fullName evidence="6">RNA polymerase sigma factor</fullName>
    </recommendedName>
</protein>
<evidence type="ECO:0000256" key="4">
    <source>
        <dbReference type="ARBA" id="ARBA00023125"/>
    </source>
</evidence>
<evidence type="ECO:0000259" key="7">
    <source>
        <dbReference type="Pfam" id="PF04542"/>
    </source>
</evidence>
<keyword evidence="4 6" id="KW-0238">DNA-binding</keyword>
<dbReference type="CDD" id="cd06171">
    <property type="entry name" value="Sigma70_r4"/>
    <property type="match status" value="1"/>
</dbReference>
<keyword evidence="2 6" id="KW-0805">Transcription regulation</keyword>
<keyword evidence="5 6" id="KW-0804">Transcription</keyword>
<dbReference type="RefSeq" id="WP_260191064.1">
    <property type="nucleotide sequence ID" value="NZ_JAFFZE010000010.1"/>
</dbReference>
<dbReference type="NCBIfam" id="TIGR02937">
    <property type="entry name" value="sigma70-ECF"/>
    <property type="match status" value="1"/>
</dbReference>
<name>A0ABT2J7I5_9PSEU</name>
<keyword evidence="10" id="KW-1185">Reference proteome</keyword>
<evidence type="ECO:0000256" key="6">
    <source>
        <dbReference type="RuleBase" id="RU000716"/>
    </source>
</evidence>
<dbReference type="InterPro" id="IPR039425">
    <property type="entry name" value="RNA_pol_sigma-70-like"/>
</dbReference>
<organism evidence="9 10">
    <name type="scientific">Actinophytocola gossypii</name>
    <dbReference type="NCBI Taxonomy" id="2812003"/>
    <lineage>
        <taxon>Bacteria</taxon>
        <taxon>Bacillati</taxon>
        <taxon>Actinomycetota</taxon>
        <taxon>Actinomycetes</taxon>
        <taxon>Pseudonocardiales</taxon>
        <taxon>Pseudonocardiaceae</taxon>
    </lineage>
</organism>